<feature type="domain" description="Fibronectin type-III" evidence="3">
    <location>
        <begin position="333"/>
        <end position="423"/>
    </location>
</feature>
<keyword evidence="1" id="KW-1133">Transmembrane helix</keyword>
<keyword evidence="1" id="KW-0472">Membrane</keyword>
<evidence type="ECO:0000256" key="1">
    <source>
        <dbReference type="SAM" id="Phobius"/>
    </source>
</evidence>
<organism evidence="4">
    <name type="scientific">uncultured bacterium</name>
    <name type="common">gcode 4</name>
    <dbReference type="NCBI Taxonomy" id="1234023"/>
    <lineage>
        <taxon>Bacteria</taxon>
        <taxon>environmental samples</taxon>
    </lineage>
</organism>
<sequence length="547" mass="59828">MNFSRKALTASIAAISMLAIGFLAQNTVYAADPDAFIVEVIPSSFDVNQTVDITIKAVKANGDIVKEYQWDVFIEVEGIVDTADYTVPSDGLYTFLPQDQGVRLFSKGLTIKKAGTFTIKVSDIINDTIIGQKTIIVGTTTHGTTAEPITLISPVPGGIEKNSIVNVMAISPTLPNAPYDIYINNNSVSQGMTNANGDISAYVSGITEWDNILQIKILNANNEVIGESQIISFTYQPIKDGVFNSIKIQPTGTIKQWEKVTFTVSTSDSVTSTQLKLSDGKSIPMDKQSAWVFTKQVLIDTQGTLQVGVDLIVLGQTRSYTGVATLVVEAGIAIGKIRLYSDSIDKSKLNVTRETIGTSPQYKIDYGTSQNNLNLTTTVQTNEIIINNLNIGDTYFFQITPVDNSGNPLGTPSEITQAKIWSDVSCTVVGITVTGQQIGEKYYLVRKGINNIDKYVVYRSDFETSDITTMQKVGETTGTMFEYPFNKLSKNTKYAYYLIEGICKDGTTLKIDNVKKIVVGPAENILLIILISMFGYTIYKLYGYSKT</sequence>
<keyword evidence="1" id="KW-0812">Transmembrane</keyword>
<name>K1XXB5_9BACT</name>
<evidence type="ECO:0000259" key="3">
    <source>
        <dbReference type="PROSITE" id="PS50853"/>
    </source>
</evidence>
<feature type="chain" id="PRO_5023120534" description="Fibronectin type-III domain-containing protein" evidence="2">
    <location>
        <begin position="31"/>
        <end position="547"/>
    </location>
</feature>
<comment type="caution">
    <text evidence="4">The sequence shown here is derived from an EMBL/GenBank/DDBJ whole genome shotgun (WGS) entry which is preliminary data.</text>
</comment>
<accession>K1XXB5</accession>
<reference evidence="4" key="1">
    <citation type="journal article" date="2012" name="Science">
        <title>Fermentation, hydrogen, and sulfur metabolism in multiple uncultivated bacterial phyla.</title>
        <authorList>
            <person name="Wrighton K.C."/>
            <person name="Thomas B.C."/>
            <person name="Sharon I."/>
            <person name="Miller C.S."/>
            <person name="Castelle C.J."/>
            <person name="VerBerkmoes N.C."/>
            <person name="Wilkins M.J."/>
            <person name="Hettich R.L."/>
            <person name="Lipton M.S."/>
            <person name="Williams K.H."/>
            <person name="Long P.E."/>
            <person name="Banfield J.F."/>
        </authorList>
    </citation>
    <scope>NUCLEOTIDE SEQUENCE [LARGE SCALE GENOMIC DNA]</scope>
</reference>
<dbReference type="InterPro" id="IPR003961">
    <property type="entry name" value="FN3_dom"/>
</dbReference>
<keyword evidence="2" id="KW-0732">Signal</keyword>
<dbReference type="PROSITE" id="PS50853">
    <property type="entry name" value="FN3"/>
    <property type="match status" value="1"/>
</dbReference>
<gene>
    <name evidence="4" type="ORF">ACD_80C00131G0031</name>
</gene>
<evidence type="ECO:0000256" key="2">
    <source>
        <dbReference type="SAM" id="SignalP"/>
    </source>
</evidence>
<dbReference type="EMBL" id="AMFJ01036138">
    <property type="protein sequence ID" value="EKD25028.1"/>
    <property type="molecule type" value="Genomic_DNA"/>
</dbReference>
<feature type="signal peptide" evidence="2">
    <location>
        <begin position="1"/>
        <end position="30"/>
    </location>
</feature>
<dbReference type="AlphaFoldDB" id="K1XXB5"/>
<feature type="transmembrane region" description="Helical" evidence="1">
    <location>
        <begin position="525"/>
        <end position="542"/>
    </location>
</feature>
<evidence type="ECO:0000313" key="4">
    <source>
        <dbReference type="EMBL" id="EKD25028.1"/>
    </source>
</evidence>
<proteinExistence type="predicted"/>
<protein>
    <recommendedName>
        <fullName evidence="3">Fibronectin type-III domain-containing protein</fullName>
    </recommendedName>
</protein>